<dbReference type="Gene3D" id="1.20.1270.60">
    <property type="entry name" value="Arfaptin homology (AH) domain/BAR domain"/>
    <property type="match status" value="1"/>
</dbReference>
<dbReference type="GO" id="GO:0005884">
    <property type="term" value="C:actin filament"/>
    <property type="evidence" value="ECO:0007669"/>
    <property type="project" value="TreeGrafter"/>
</dbReference>
<evidence type="ECO:0000256" key="3">
    <source>
        <dbReference type="PROSITE-ProRule" id="PRU01077"/>
    </source>
</evidence>
<dbReference type="PANTHER" id="PTHR23065:SF51">
    <property type="entry name" value="PROLINE-SERINE-THREONINE PHOSPHATASE-INTERACTING PROTEIN 1"/>
    <property type="match status" value="1"/>
</dbReference>
<gene>
    <name evidence="6" type="primary">LOC107725740</name>
</gene>
<dbReference type="InterPro" id="IPR036028">
    <property type="entry name" value="SH3-like_dom_sf"/>
</dbReference>
<feature type="domain" description="F-BAR" evidence="5">
    <location>
        <begin position="5"/>
        <end position="118"/>
    </location>
</feature>
<dbReference type="GO" id="GO:0005737">
    <property type="term" value="C:cytoplasm"/>
    <property type="evidence" value="ECO:0007669"/>
    <property type="project" value="TreeGrafter"/>
</dbReference>
<dbReference type="PRINTS" id="PR00452">
    <property type="entry name" value="SH3DOMAIN"/>
</dbReference>
<dbReference type="Ensembl" id="ENSSRHT00000082790.1">
    <property type="protein sequence ID" value="ENSSRHP00000080607.1"/>
    <property type="gene ID" value="ENSSRHG00000039951.1"/>
</dbReference>
<evidence type="ECO:0000259" key="4">
    <source>
        <dbReference type="PROSITE" id="PS50002"/>
    </source>
</evidence>
<reference evidence="6" key="2">
    <citation type="submission" date="2025-09" db="UniProtKB">
        <authorList>
            <consortium name="Ensembl"/>
        </authorList>
    </citation>
    <scope>IDENTIFICATION</scope>
</reference>
<dbReference type="PANTHER" id="PTHR23065">
    <property type="entry name" value="PROLINE-SERINE-THREONINE PHOSPHATASE INTERACTING PROTEIN 1"/>
    <property type="match status" value="1"/>
</dbReference>
<dbReference type="GO" id="GO:0005886">
    <property type="term" value="C:plasma membrane"/>
    <property type="evidence" value="ECO:0007669"/>
    <property type="project" value="TreeGrafter"/>
</dbReference>
<dbReference type="SMART" id="SM00055">
    <property type="entry name" value="FCH"/>
    <property type="match status" value="1"/>
</dbReference>
<dbReference type="AlphaFoldDB" id="A0A673LN07"/>
<dbReference type="InterPro" id="IPR030777">
    <property type="entry name" value="PSTPIP1_SH3"/>
</dbReference>
<dbReference type="Gene3D" id="2.30.30.40">
    <property type="entry name" value="SH3 Domains"/>
    <property type="match status" value="1"/>
</dbReference>
<dbReference type="GO" id="GO:0051015">
    <property type="term" value="F:actin filament binding"/>
    <property type="evidence" value="ECO:0007669"/>
    <property type="project" value="TreeGrafter"/>
</dbReference>
<dbReference type="InterPro" id="IPR027267">
    <property type="entry name" value="AH/BAR_dom_sf"/>
</dbReference>
<dbReference type="GO" id="GO:0030041">
    <property type="term" value="P:actin filament polymerization"/>
    <property type="evidence" value="ECO:0007669"/>
    <property type="project" value="TreeGrafter"/>
</dbReference>
<sequence>EMTPLQFKDSFWGPEFTSNTGYETLIQRLCDGRRACKDMEELLRMRAMAEERYGKELITIARKTGGQSEIGTLKASFDQLKAQMEDIGNLHIQLSGMLREEAKRMEQFRERQKEQRKKWFNNPVSSCFSQSKRTYEQRCKEADEAELAAEKLNSTSTVTPKQSEKVNYGSLWAEFVWLSNITTYASVFQQQEDDRINILRNAIWVHCNHFSMQCVKDDECYEEVRKVLEMCDITEDINTFIKTKSTGTTRAVPIVFENYYDRQPTTDSNGIARFGGGVMKRCVFHCWVCMFMCICHADKTENNGKCKPYCCLAEAGFNIVGSQSGTYQAQYDYVAQGADELSISVGEVLLVVEQGGDGWWMVERDGQTGLVPGSYLAKI</sequence>
<dbReference type="SMART" id="SM00326">
    <property type="entry name" value="SH3"/>
    <property type="match status" value="1"/>
</dbReference>
<reference evidence="6" key="1">
    <citation type="submission" date="2025-08" db="UniProtKB">
        <authorList>
            <consortium name="Ensembl"/>
        </authorList>
    </citation>
    <scope>IDENTIFICATION</scope>
</reference>
<dbReference type="Proteomes" id="UP000472270">
    <property type="component" value="Unassembled WGS sequence"/>
</dbReference>
<dbReference type="InterPro" id="IPR031160">
    <property type="entry name" value="F_BAR_dom"/>
</dbReference>
<keyword evidence="7" id="KW-1185">Reference proteome</keyword>
<accession>A0A673LN07</accession>
<dbReference type="Pfam" id="PF00611">
    <property type="entry name" value="FCH"/>
    <property type="match status" value="1"/>
</dbReference>
<dbReference type="InterPro" id="IPR001060">
    <property type="entry name" value="FCH_dom"/>
</dbReference>
<dbReference type="CDD" id="cd11824">
    <property type="entry name" value="SH3_PSTPIP1"/>
    <property type="match status" value="1"/>
</dbReference>
<keyword evidence="1 2" id="KW-0728">SH3 domain</keyword>
<evidence type="ECO:0000256" key="2">
    <source>
        <dbReference type="PROSITE-ProRule" id="PRU00192"/>
    </source>
</evidence>
<feature type="domain" description="SH3" evidence="4">
    <location>
        <begin position="322"/>
        <end position="379"/>
    </location>
</feature>
<evidence type="ECO:0000256" key="1">
    <source>
        <dbReference type="ARBA" id="ARBA00022443"/>
    </source>
</evidence>
<dbReference type="PROSITE" id="PS51741">
    <property type="entry name" value="F_BAR"/>
    <property type="match status" value="1"/>
</dbReference>
<dbReference type="Pfam" id="PF00018">
    <property type="entry name" value="SH3_1"/>
    <property type="match status" value="1"/>
</dbReference>
<keyword evidence="3" id="KW-0175">Coiled coil</keyword>
<dbReference type="PROSITE" id="PS50002">
    <property type="entry name" value="SH3"/>
    <property type="match status" value="1"/>
</dbReference>
<dbReference type="InterPro" id="IPR001452">
    <property type="entry name" value="SH3_domain"/>
</dbReference>
<name>A0A673LN07_9TELE</name>
<evidence type="ECO:0000313" key="7">
    <source>
        <dbReference type="Proteomes" id="UP000472270"/>
    </source>
</evidence>
<protein>
    <submittedName>
        <fullName evidence="6">Proline-serine-threonine phosphatase-interacting protein 1-like</fullName>
    </submittedName>
</protein>
<evidence type="ECO:0000259" key="5">
    <source>
        <dbReference type="PROSITE" id="PS51741"/>
    </source>
</evidence>
<proteinExistence type="predicted"/>
<organism evidence="6 7">
    <name type="scientific">Sinocyclocheilus rhinocerous</name>
    <dbReference type="NCBI Taxonomy" id="307959"/>
    <lineage>
        <taxon>Eukaryota</taxon>
        <taxon>Metazoa</taxon>
        <taxon>Chordata</taxon>
        <taxon>Craniata</taxon>
        <taxon>Vertebrata</taxon>
        <taxon>Euteleostomi</taxon>
        <taxon>Actinopterygii</taxon>
        <taxon>Neopterygii</taxon>
        <taxon>Teleostei</taxon>
        <taxon>Ostariophysi</taxon>
        <taxon>Cypriniformes</taxon>
        <taxon>Cyprinidae</taxon>
        <taxon>Cyprininae</taxon>
        <taxon>Sinocyclocheilus</taxon>
    </lineage>
</organism>
<evidence type="ECO:0000313" key="6">
    <source>
        <dbReference type="Ensembl" id="ENSSRHP00000080607.1"/>
    </source>
</evidence>
<dbReference type="SUPFAM" id="SSF50044">
    <property type="entry name" value="SH3-domain"/>
    <property type="match status" value="1"/>
</dbReference>
<dbReference type="SUPFAM" id="SSF103657">
    <property type="entry name" value="BAR/IMD domain-like"/>
    <property type="match status" value="1"/>
</dbReference>